<feature type="domain" description="Mediator complex subunit Med12" evidence="8">
    <location>
        <begin position="157"/>
        <end position="219"/>
    </location>
</feature>
<evidence type="ECO:0000259" key="8">
    <source>
        <dbReference type="SMART" id="SM01281"/>
    </source>
</evidence>
<evidence type="ECO:0000256" key="6">
    <source>
        <dbReference type="SAM" id="MobiDB-lite"/>
    </source>
</evidence>
<dbReference type="EMBL" id="JAMYWD010000011">
    <property type="protein sequence ID" value="KAJ4955227.1"/>
    <property type="molecule type" value="Genomic_DNA"/>
</dbReference>
<keyword evidence="3" id="KW-0805">Transcription regulation</keyword>
<reference evidence="9" key="1">
    <citation type="journal article" date="2023" name="Plant J.">
        <title>The genome of the king protea, Protea cynaroides.</title>
        <authorList>
            <person name="Chang J."/>
            <person name="Duong T.A."/>
            <person name="Schoeman C."/>
            <person name="Ma X."/>
            <person name="Roodt D."/>
            <person name="Barker N."/>
            <person name="Li Z."/>
            <person name="Van de Peer Y."/>
            <person name="Mizrachi E."/>
        </authorList>
    </citation>
    <scope>NUCLEOTIDE SEQUENCE</scope>
    <source>
        <tissue evidence="9">Young leaves</tissue>
    </source>
</reference>
<dbReference type="InterPro" id="IPR019035">
    <property type="entry name" value="Mediator_Med12"/>
</dbReference>
<name>A0A9Q0H081_9MAGN</name>
<evidence type="ECO:0000256" key="3">
    <source>
        <dbReference type="ARBA" id="ARBA00023015"/>
    </source>
</evidence>
<feature type="region of interest" description="Disordered" evidence="6">
    <location>
        <begin position="859"/>
        <end position="916"/>
    </location>
</feature>
<dbReference type="GO" id="GO:0003712">
    <property type="term" value="F:transcription coregulator activity"/>
    <property type="evidence" value="ECO:0007669"/>
    <property type="project" value="InterPro"/>
</dbReference>
<feature type="compositionally biased region" description="Polar residues" evidence="6">
    <location>
        <begin position="866"/>
        <end position="882"/>
    </location>
</feature>
<keyword evidence="4" id="KW-0804">Transcription</keyword>
<feature type="region of interest" description="Disordered" evidence="6">
    <location>
        <begin position="612"/>
        <end position="638"/>
    </location>
</feature>
<evidence type="ECO:0000313" key="10">
    <source>
        <dbReference type="Proteomes" id="UP001141806"/>
    </source>
</evidence>
<keyword evidence="10" id="KW-1185">Reference proteome</keyword>
<dbReference type="GO" id="GO:0006357">
    <property type="term" value="P:regulation of transcription by RNA polymerase II"/>
    <property type="evidence" value="ECO:0007669"/>
    <property type="project" value="InterPro"/>
</dbReference>
<sequence length="2268" mass="251503">MQRYSATNCGGGVSNSAAGGISARDNARADSSFPSSNISLNTRRPLPLSSYKLKCDKEPLNCRLGPPDFYPPTPNCREETLTREYVQSGYKDTIEGLEEARELLLSQLGNFTKPVVQKCKEAIRKRLRAINESRAQKRKAGQVYGEPLLGSLLLKPGVFPEQRPCGEDFRKKWIEGLSQQHKRLRTLADHVPHGYRRRSLFEVLIKHNVPLLRATWFIKVTYLNQVRPTFANVSSGPADKPQSGRTELWTKDVIDYLQVLLEEFLSKNGSLSAPYCRDQSAQMLLAGSVHQGDTAPTLPDGEEPSLHFKWWYMVRILQWHHVEGLLLPSCVIDWLLSQLQEKESLETLELLLPIIFGVIETIVLSQTYVRNLVELAVRSIQEPPPGGSDLVDNSRRIYTVSAVVEMLRYLIVAVPDTFVSLDCFPLPPSVLSGAINMTKVQKDAGKIQYGRNELTTMCSDKRKDSHHWLLSFDHIISSIQKRADTLAKAVRSRPQGHGLSTAVHALDKALILGDLKAAYSFLFEDLCGGGVEEVWISEVSPCLRSSLKWIGMVNLSFVCSVFFLCEWATCDFRDCRTSLPHGVKFTGRKDLSQVYVAVMLLKLKMEDMQSSVQSENGSPLGENSLSKSASHHDTLPGGTVVENVSVRIKKAKSSGASIDTSDVFQSPGPLHDIVVCWIDQHDVGKGEGFNRLQLLIMELIRSGLFYPQAYVRQLIVSGIMDMDKTPVDLERRKRHHQILKQLPSRYMFDALEEARIAEGPLLVKALHVYSNERRLLLHGLLSGHYKPSTNRNNTNLVSQKEKENATSGKDSTFPPSLEHWRNLQSASSPLSGQIAKTKVQVAELKTAISMLLHFPNSCPAPADTPSGESQGSFKRSIGSTGSKLDATEGMTGCEECRRAKRQKSTEERSLYAQGFSPNPFDDEDTWWMRKGPKSVELKVDQPLKSTKHASRGRQKIVRKTQSLSQLAAAARIEGSQGASTSHICDNKISCPHHRTGNEGEFPKSMDGIKNGRLSDVVSIGKALKQLRLLEKRAISVWLVALLRQLVEGAEMTPAKIGQCTGPFPPIDGRSSIRWKLGEDELSSILYLMDVSSDLVSAIKFLLWLLPKVHNSFNSTIHGGRSILMLPKSTESHACVVGEAFLLSCIWRYENIFVAYDLIPEALSATMHRAVAVMASSGRASCSTAFVYARNLLKKYGNVASVVKWEKNFKATCDQRLLAELESTRSLEDEFGISLGVPAGVEDPDDYFRQKISARLSRSGPSMKEIVQRHIEEAVHYFYGKERKPSSVGTPKILTMEKWEDGYQVAQKIVLGLMDCIRQNGGSSQEGDPSVVASAISAIVGNVGPALAKLPDFTQGSNYPNFPSTICLKYAQRLIQVHITCLCLLKEALGERQIRLFEIALATEASCAVAGAFAPGKVPRSQFQLSPEPHESNINLPNEILNSSAKFLYGRSGKVVAAVSALVIGAIVQGVASLERMVSVLRLKEGLDIKQFVKSARSSSNGISRNKVDNSIEVYVHWFRLFIGNCRTVCDGLVADLLGGPNILALSRMQRMLPLSLVFPPAYSIFALVIWRTYILSNNILLREDFQLYQSSALAIGDAIRHQPFRDVCLRDTRALYDLLASDVGDALFAEMLEMHGTEKHLKTMAIVPLRARLFLNAVLDCKMPQPAPLQDDGTWASESKVQHAENEMKLQDQLVRILDGLQPAKFHWQWVELRLLLNEQALIEKIENQSMSLVEAVRSLSPNADHFALSENENEFTEIVLTRLLVRPDAASLYSEVVHQHGRSLEDSLLLHAKWFLAGPDVLFGRKSIRQRLINVAHLRGLSTKAQFWKPWGWTNFTADLSTGRGEKRKNEVRSLEEGEVVEDGMDIKRLRRVATQSFDAEGLNSSQQFVIERALVDLVLPCIDRSSTDSRKAFANELIKQMNSIEQQISTVTHGAGKQAGSSPSGIEGATNKGNSRKVLRGGSPGLGRRTTGTVDSAPHSIVALRASMWLRLQFLLRLLPIIYGDREPSGKNMRHMLALVILRLLGSRVVHEDADLSYPEQRSSNKRELESHMELSGASPLDLSGDSLFDRFLSVLHGLLCSCKPSWLKSKSASKSTIKSPRDFSVFDREVAESLQNDLDCMQLPETVRWRIQTAMPMLPPSFPSSISCQPPAVSTVALAVLQSSIPVPSLQRGNLNAPPRTPVSVSRNATNLPGKFKLLPSQDHDMEIDPWTLLEDGTGSGTSSSNSNVGVGGDHANLKACSWLKGTMRVRRTDLTYIGAVDDDS</sequence>
<dbReference type="GO" id="GO:0016592">
    <property type="term" value="C:mediator complex"/>
    <property type="evidence" value="ECO:0007669"/>
    <property type="project" value="InterPro"/>
</dbReference>
<feature type="compositionally biased region" description="Polar residues" evidence="6">
    <location>
        <begin position="788"/>
        <end position="798"/>
    </location>
</feature>
<feature type="transmembrane region" description="Helical" evidence="7">
    <location>
        <begin position="1454"/>
        <end position="1473"/>
    </location>
</feature>
<feature type="region of interest" description="Disordered" evidence="6">
    <location>
        <begin position="788"/>
        <end position="817"/>
    </location>
</feature>
<keyword evidence="5" id="KW-0539">Nucleus</keyword>
<comment type="caution">
    <text evidence="9">The sequence shown here is derived from an EMBL/GenBank/DDBJ whole genome shotgun (WGS) entry which is preliminary data.</text>
</comment>
<accession>A0A9Q0H081</accession>
<dbReference type="OrthoDB" id="20828at2759"/>
<feature type="compositionally biased region" description="Polar residues" evidence="6">
    <location>
        <begin position="612"/>
        <end position="628"/>
    </location>
</feature>
<proteinExistence type="inferred from homology"/>
<dbReference type="Proteomes" id="UP001141806">
    <property type="component" value="Unassembled WGS sequence"/>
</dbReference>
<evidence type="ECO:0000313" key="9">
    <source>
        <dbReference type="EMBL" id="KAJ4955227.1"/>
    </source>
</evidence>
<evidence type="ECO:0000256" key="4">
    <source>
        <dbReference type="ARBA" id="ARBA00023163"/>
    </source>
</evidence>
<dbReference type="Pfam" id="PF09497">
    <property type="entry name" value="Med12"/>
    <property type="match status" value="1"/>
</dbReference>
<evidence type="ECO:0000256" key="2">
    <source>
        <dbReference type="ARBA" id="ARBA00010289"/>
    </source>
</evidence>
<dbReference type="PANTHER" id="PTHR46567">
    <property type="entry name" value="MEDIATOR OF RNA POLYMERASE II TRANSCRIPTION SUBUNIT 12"/>
    <property type="match status" value="1"/>
</dbReference>
<evidence type="ECO:0000256" key="1">
    <source>
        <dbReference type="ARBA" id="ARBA00004123"/>
    </source>
</evidence>
<feature type="transmembrane region" description="Helical" evidence="7">
    <location>
        <begin position="1551"/>
        <end position="1570"/>
    </location>
</feature>
<protein>
    <recommendedName>
        <fullName evidence="8">Mediator complex subunit Med12 domain-containing protein</fullName>
    </recommendedName>
</protein>
<feature type="compositionally biased region" description="Polar residues" evidence="6">
    <location>
        <begin position="805"/>
        <end position="814"/>
    </location>
</feature>
<keyword evidence="7" id="KW-0812">Transmembrane</keyword>
<comment type="similarity">
    <text evidence="2">Belongs to the Mediator complex subunit 12 family.</text>
</comment>
<evidence type="ECO:0000256" key="5">
    <source>
        <dbReference type="ARBA" id="ARBA00023242"/>
    </source>
</evidence>
<evidence type="ECO:0000256" key="7">
    <source>
        <dbReference type="SAM" id="Phobius"/>
    </source>
</evidence>
<feature type="region of interest" description="Disordered" evidence="6">
    <location>
        <begin position="1933"/>
        <end position="1974"/>
    </location>
</feature>
<gene>
    <name evidence="9" type="ORF">NE237_012010</name>
</gene>
<organism evidence="9 10">
    <name type="scientific">Protea cynaroides</name>
    <dbReference type="NCBI Taxonomy" id="273540"/>
    <lineage>
        <taxon>Eukaryota</taxon>
        <taxon>Viridiplantae</taxon>
        <taxon>Streptophyta</taxon>
        <taxon>Embryophyta</taxon>
        <taxon>Tracheophyta</taxon>
        <taxon>Spermatophyta</taxon>
        <taxon>Magnoliopsida</taxon>
        <taxon>Proteales</taxon>
        <taxon>Proteaceae</taxon>
        <taxon>Protea</taxon>
    </lineage>
</organism>
<keyword evidence="7" id="KW-1133">Transmembrane helix</keyword>
<comment type="subcellular location">
    <subcellularLocation>
        <location evidence="1">Nucleus</location>
    </subcellularLocation>
</comment>
<dbReference type="SMART" id="SM01281">
    <property type="entry name" value="Med12"/>
    <property type="match status" value="1"/>
</dbReference>
<dbReference type="PANTHER" id="PTHR46567:SF1">
    <property type="entry name" value="MEDIATOR OF RNA POLYMERASE II TRANSCRIPTION SUBUNIT 12"/>
    <property type="match status" value="1"/>
</dbReference>
<keyword evidence="7" id="KW-0472">Membrane</keyword>